<protein>
    <recommendedName>
        <fullName evidence="6">Transport permease protein</fullName>
    </recommendedName>
</protein>
<feature type="transmembrane region" description="Helical" evidence="6">
    <location>
        <begin position="199"/>
        <end position="218"/>
    </location>
</feature>
<dbReference type="PRINTS" id="PR00164">
    <property type="entry name" value="ABC2TRNSPORT"/>
</dbReference>
<keyword evidence="6" id="KW-0813">Transport</keyword>
<feature type="transmembrane region" description="Helical" evidence="6">
    <location>
        <begin position="81"/>
        <end position="100"/>
    </location>
</feature>
<evidence type="ECO:0000256" key="2">
    <source>
        <dbReference type="ARBA" id="ARBA00022692"/>
    </source>
</evidence>
<dbReference type="InterPro" id="IPR047817">
    <property type="entry name" value="ABC2_TM_bact-type"/>
</dbReference>
<sequence length="283" mass="30756">MTAAEPTTQREDARAALAAAVRPRRFGAWYVAEHRFRVMRSYLQTLLFTGFGNPLVYLFAMGVGLGSLVSGNLGPNAVDGVSYLTFVAPALLCTAAVTVASEEFTYPIMLGFKWNPTFTGINAAPIAPGQIIDGVVIAVIARLLGTSIVYYAFMLLFGAVPGPWGWAGVLAATLGGLAFGAPIMAYVATLEQDTGQIAMLMRFVLLPMTLFSGTFFPLESMPWFLQWIGWLSPLWHSTQLARVASYGAAEPAWLIALHVVYLAALAAVFWLWTRRIAARRLNK</sequence>
<keyword evidence="9" id="KW-1185">Reference proteome</keyword>
<dbReference type="PROSITE" id="PS51012">
    <property type="entry name" value="ABC_TM2"/>
    <property type="match status" value="1"/>
</dbReference>
<feature type="transmembrane region" description="Helical" evidence="6">
    <location>
        <begin position="164"/>
        <end position="187"/>
    </location>
</feature>
<gene>
    <name evidence="8" type="ORF">P5G50_07770</name>
</gene>
<dbReference type="InterPro" id="IPR051784">
    <property type="entry name" value="Nod_factor_ABC_transporter"/>
</dbReference>
<feature type="domain" description="ABC transmembrane type-2" evidence="7">
    <location>
        <begin position="45"/>
        <end position="280"/>
    </location>
</feature>
<dbReference type="Proteomes" id="UP001174208">
    <property type="component" value="Unassembled WGS sequence"/>
</dbReference>
<name>A0ABT8KA99_9MICO</name>
<dbReference type="InterPro" id="IPR000412">
    <property type="entry name" value="ABC_2_transport"/>
</dbReference>
<evidence type="ECO:0000259" key="7">
    <source>
        <dbReference type="PROSITE" id="PS51012"/>
    </source>
</evidence>
<dbReference type="PANTHER" id="PTHR43229:SF2">
    <property type="entry name" value="NODULATION PROTEIN J"/>
    <property type="match status" value="1"/>
</dbReference>
<dbReference type="EMBL" id="JAROCF010000001">
    <property type="protein sequence ID" value="MDN4614344.1"/>
    <property type="molecule type" value="Genomic_DNA"/>
</dbReference>
<evidence type="ECO:0000256" key="3">
    <source>
        <dbReference type="ARBA" id="ARBA00022989"/>
    </source>
</evidence>
<feature type="transmembrane region" description="Helical" evidence="6">
    <location>
        <begin position="252"/>
        <end position="273"/>
    </location>
</feature>
<evidence type="ECO:0000256" key="4">
    <source>
        <dbReference type="ARBA" id="ARBA00023136"/>
    </source>
</evidence>
<accession>A0ABT8KA99</accession>
<feature type="transmembrane region" description="Helical" evidence="6">
    <location>
        <begin position="45"/>
        <end position="69"/>
    </location>
</feature>
<comment type="similarity">
    <text evidence="6">Belongs to the ABC-2 integral membrane protein family.</text>
</comment>
<keyword evidence="4 6" id="KW-0472">Membrane</keyword>
<comment type="caution">
    <text evidence="8">The sequence shown here is derived from an EMBL/GenBank/DDBJ whole genome shotgun (WGS) entry which is preliminary data.</text>
</comment>
<keyword evidence="3 6" id="KW-1133">Transmembrane helix</keyword>
<dbReference type="InterPro" id="IPR013525">
    <property type="entry name" value="ABC2_TM"/>
</dbReference>
<dbReference type="PIRSF" id="PIRSF006648">
    <property type="entry name" value="DrrB"/>
    <property type="match status" value="1"/>
</dbReference>
<feature type="transmembrane region" description="Helical" evidence="6">
    <location>
        <begin position="135"/>
        <end position="158"/>
    </location>
</feature>
<comment type="subcellular location">
    <subcellularLocation>
        <location evidence="6">Cell membrane</location>
        <topology evidence="6">Multi-pass membrane protein</topology>
    </subcellularLocation>
    <subcellularLocation>
        <location evidence="1">Membrane</location>
        <topology evidence="1">Multi-pass membrane protein</topology>
    </subcellularLocation>
</comment>
<keyword evidence="6" id="KW-1003">Cell membrane</keyword>
<dbReference type="RefSeq" id="WP_301211238.1">
    <property type="nucleotide sequence ID" value="NZ_JAROCF010000001.1"/>
</dbReference>
<proteinExistence type="inferred from homology"/>
<reference evidence="8" key="1">
    <citation type="submission" date="2023-06" db="EMBL/GenBank/DDBJ databases">
        <title>MT1 and MT2 Draft Genomes of Novel Species.</title>
        <authorList>
            <person name="Venkateswaran K."/>
        </authorList>
    </citation>
    <scope>NUCLEOTIDE SEQUENCE</scope>
    <source>
        <strain evidence="8">F6_8S_P_1B</strain>
    </source>
</reference>
<organism evidence="8 9">
    <name type="scientific">Leifsonia williamsii</name>
    <dbReference type="NCBI Taxonomy" id="3035919"/>
    <lineage>
        <taxon>Bacteria</taxon>
        <taxon>Bacillati</taxon>
        <taxon>Actinomycetota</taxon>
        <taxon>Actinomycetes</taxon>
        <taxon>Micrococcales</taxon>
        <taxon>Microbacteriaceae</taxon>
        <taxon>Leifsonia</taxon>
    </lineage>
</organism>
<evidence type="ECO:0000313" key="8">
    <source>
        <dbReference type="EMBL" id="MDN4614344.1"/>
    </source>
</evidence>
<dbReference type="PANTHER" id="PTHR43229">
    <property type="entry name" value="NODULATION PROTEIN J"/>
    <property type="match status" value="1"/>
</dbReference>
<dbReference type="Pfam" id="PF01061">
    <property type="entry name" value="ABC2_membrane"/>
    <property type="match status" value="1"/>
</dbReference>
<evidence type="ECO:0000256" key="5">
    <source>
        <dbReference type="ARBA" id="ARBA00023251"/>
    </source>
</evidence>
<keyword evidence="2 6" id="KW-0812">Transmembrane</keyword>
<keyword evidence="5" id="KW-0046">Antibiotic resistance</keyword>
<evidence type="ECO:0000256" key="1">
    <source>
        <dbReference type="ARBA" id="ARBA00004141"/>
    </source>
</evidence>
<evidence type="ECO:0000256" key="6">
    <source>
        <dbReference type="RuleBase" id="RU361157"/>
    </source>
</evidence>
<evidence type="ECO:0000313" key="9">
    <source>
        <dbReference type="Proteomes" id="UP001174208"/>
    </source>
</evidence>